<evidence type="ECO:0000259" key="4">
    <source>
        <dbReference type="Pfam" id="PF13460"/>
    </source>
</evidence>
<feature type="domain" description="NAD(P)-binding" evidence="4">
    <location>
        <begin position="22"/>
        <end position="157"/>
    </location>
</feature>
<evidence type="ECO:0000313" key="5">
    <source>
        <dbReference type="EMBL" id="KAL1616838.1"/>
    </source>
</evidence>
<dbReference type="InterPro" id="IPR051609">
    <property type="entry name" value="NmrA/Isoflavone_reductase-like"/>
</dbReference>
<evidence type="ECO:0000313" key="6">
    <source>
        <dbReference type="Proteomes" id="UP001521116"/>
    </source>
</evidence>
<keyword evidence="6" id="KW-1185">Reference proteome</keyword>
<dbReference type="Proteomes" id="UP001521116">
    <property type="component" value="Unassembled WGS sequence"/>
</dbReference>
<accession>A0ABR3SC65</accession>
<keyword evidence="3" id="KW-0560">Oxidoreductase</keyword>
<keyword evidence="2" id="KW-0521">NADP</keyword>
<dbReference type="Gene3D" id="3.40.50.720">
    <property type="entry name" value="NAD(P)-binding Rossmann-like Domain"/>
    <property type="match status" value="1"/>
</dbReference>
<dbReference type="Gene3D" id="3.90.25.10">
    <property type="entry name" value="UDP-galactose 4-epimerase, domain 1"/>
    <property type="match status" value="1"/>
</dbReference>
<organism evidence="5 6">
    <name type="scientific">Neofusicoccum ribis</name>
    <dbReference type="NCBI Taxonomy" id="45134"/>
    <lineage>
        <taxon>Eukaryota</taxon>
        <taxon>Fungi</taxon>
        <taxon>Dikarya</taxon>
        <taxon>Ascomycota</taxon>
        <taxon>Pezizomycotina</taxon>
        <taxon>Dothideomycetes</taxon>
        <taxon>Dothideomycetes incertae sedis</taxon>
        <taxon>Botryosphaeriales</taxon>
        <taxon>Botryosphaeriaceae</taxon>
        <taxon>Neofusicoccum</taxon>
    </lineage>
</organism>
<evidence type="ECO:0000256" key="3">
    <source>
        <dbReference type="ARBA" id="ARBA00023002"/>
    </source>
</evidence>
<dbReference type="InterPro" id="IPR036291">
    <property type="entry name" value="NAD(P)-bd_dom_sf"/>
</dbReference>
<dbReference type="EMBL" id="JAJVDC020000253">
    <property type="protein sequence ID" value="KAL1616838.1"/>
    <property type="molecule type" value="Genomic_DNA"/>
</dbReference>
<dbReference type="InterPro" id="IPR016040">
    <property type="entry name" value="NAD(P)-bd_dom"/>
</dbReference>
<dbReference type="SUPFAM" id="SSF51735">
    <property type="entry name" value="NAD(P)-binding Rossmann-fold domains"/>
    <property type="match status" value="1"/>
</dbReference>
<dbReference type="Pfam" id="PF13460">
    <property type="entry name" value="NAD_binding_10"/>
    <property type="match status" value="1"/>
</dbReference>
<protein>
    <submittedName>
        <fullName evidence="5">Elongation factor 1-gamma</fullName>
    </submittedName>
</protein>
<evidence type="ECO:0000256" key="1">
    <source>
        <dbReference type="ARBA" id="ARBA00005725"/>
    </source>
</evidence>
<keyword evidence="5" id="KW-0648">Protein biosynthesis</keyword>
<reference evidence="5 6" key="1">
    <citation type="submission" date="2024-02" db="EMBL/GenBank/DDBJ databases">
        <title>De novo assembly and annotation of 12 fungi associated with fruit tree decline syndrome in Ontario, Canada.</title>
        <authorList>
            <person name="Sulman M."/>
            <person name="Ellouze W."/>
            <person name="Ilyukhin E."/>
        </authorList>
    </citation>
    <scope>NUCLEOTIDE SEQUENCE [LARGE SCALE GENOMIC DNA]</scope>
    <source>
        <strain evidence="5 6">M1-105</strain>
    </source>
</reference>
<comment type="similarity">
    <text evidence="1">Belongs to the NmrA-type oxidoreductase family. Isoflavone reductase subfamily.</text>
</comment>
<dbReference type="GO" id="GO:0003746">
    <property type="term" value="F:translation elongation factor activity"/>
    <property type="evidence" value="ECO:0007669"/>
    <property type="project" value="UniProtKB-KW"/>
</dbReference>
<proteinExistence type="inferred from homology"/>
<sequence>MTDIVLFRPGGMATVVGIAGLTGKFAQCVARELQAYPGVTIKGFCRSPQKLSQKALLWNLQKYDAALLPVIQGEFDDEAAVQRFVRGTDIVICCYFGDPDVMTRGQKILVEACAREDVPRYLPSDFAVDYTKIPARELFPKESAKITKDYLVEKKVAGVHVLVGGLIETFWSGFFQIYDAQTQTMAYWGTGDEKWDLTTYETAAAYTAALATDKNAAGVFRFRGDCTSISEIKEAYETIYQSLLHLKRLGSLDDLYSTVKDRFEKDPSDAMACGPGCLAHRCTNGVASLGDDLDNKKYPHIVPADMEGFLKTHKKEDIAIADQYLGF</sequence>
<gene>
    <name evidence="5" type="primary">EEF1G_2</name>
    <name evidence="5" type="ORF">SLS56_011270</name>
</gene>
<evidence type="ECO:0000256" key="2">
    <source>
        <dbReference type="ARBA" id="ARBA00022857"/>
    </source>
</evidence>
<comment type="caution">
    <text evidence="5">The sequence shown here is derived from an EMBL/GenBank/DDBJ whole genome shotgun (WGS) entry which is preliminary data.</text>
</comment>
<name>A0ABR3SC65_9PEZI</name>
<dbReference type="PANTHER" id="PTHR47706">
    <property type="entry name" value="NMRA-LIKE FAMILY PROTEIN"/>
    <property type="match status" value="1"/>
</dbReference>
<dbReference type="PANTHER" id="PTHR47706:SF9">
    <property type="entry name" value="NMRA-LIKE DOMAIN-CONTAINING PROTEIN-RELATED"/>
    <property type="match status" value="1"/>
</dbReference>
<keyword evidence="5" id="KW-0251">Elongation factor</keyword>